<name>A0A1B7L873_9ENTR</name>
<dbReference type="RefSeq" id="WP_064594148.1">
    <property type="nucleotide sequence ID" value="NZ_CP134782.1"/>
</dbReference>
<dbReference type="InterPro" id="IPR011250">
    <property type="entry name" value="OMP/PagP_B-barrel"/>
</dbReference>
<keyword evidence="3" id="KW-0812">Transmembrane</keyword>
<evidence type="ECO:0000256" key="3">
    <source>
        <dbReference type="ARBA" id="ARBA00022692"/>
    </source>
</evidence>
<evidence type="ECO:0000313" key="9">
    <source>
        <dbReference type="Proteomes" id="UP000078225"/>
    </source>
</evidence>
<reference evidence="9" key="1">
    <citation type="submission" date="2016-05" db="EMBL/GenBank/DDBJ databases">
        <authorList>
            <person name="Behera P."/>
            <person name="Vaishampayan P."/>
            <person name="Singh N."/>
            <person name="Raina V."/>
            <person name="Suar M."/>
            <person name="Pattnaik A."/>
            <person name="Rastogi G."/>
        </authorList>
    </citation>
    <scope>NUCLEOTIDE SEQUENCE [LARGE SCALE GENOMIC DNA]</scope>
    <source>
        <strain evidence="9">MP23</strain>
    </source>
</reference>
<dbReference type="Proteomes" id="UP000078225">
    <property type="component" value="Unassembled WGS sequence"/>
</dbReference>
<dbReference type="Pfam" id="PF13505">
    <property type="entry name" value="OMP_b-brl"/>
    <property type="match status" value="1"/>
</dbReference>
<feature type="domain" description="Outer membrane protein beta-barrel" evidence="7">
    <location>
        <begin position="8"/>
        <end position="178"/>
    </location>
</feature>
<evidence type="ECO:0000259" key="7">
    <source>
        <dbReference type="Pfam" id="PF13505"/>
    </source>
</evidence>
<accession>A0A1B7L873</accession>
<dbReference type="OrthoDB" id="5873117at2"/>
<feature type="chain" id="PRO_5008596766" description="Outer membrane protein beta-barrel domain-containing protein" evidence="6">
    <location>
        <begin position="24"/>
        <end position="178"/>
    </location>
</feature>
<protein>
    <recommendedName>
        <fullName evidence="7">Outer membrane protein beta-barrel domain-containing protein</fullName>
    </recommendedName>
</protein>
<dbReference type="PANTHER" id="PTHR35892">
    <property type="entry name" value="OUTER MEMBRANE PROTEIN PAGN-RELATED"/>
    <property type="match status" value="1"/>
</dbReference>
<keyword evidence="2" id="KW-1134">Transmembrane beta strand</keyword>
<gene>
    <name evidence="8" type="ORF">A9B99_02120</name>
</gene>
<evidence type="ECO:0000256" key="4">
    <source>
        <dbReference type="ARBA" id="ARBA00022729"/>
    </source>
</evidence>
<evidence type="ECO:0000256" key="1">
    <source>
        <dbReference type="ARBA" id="ARBA00004571"/>
    </source>
</evidence>
<sequence length="178" mass="19449">MNKKLLALVLSISVTGFPALAIADDGKTILSAGYAQSHTKYSGRNLRDDPQGLNIKVNREVVDGWGVVASLTHTERTFRENRIDLNLKYTNISIGPSYRFNDSVSGYGFLGWANGKVSSYDLLSGEKSYYTDSANNIAVGAGIQAHVAKQVVVDVSWEYTKLNAFKANTWVVGLGYSF</sequence>
<dbReference type="GO" id="GO:0009279">
    <property type="term" value="C:cell outer membrane"/>
    <property type="evidence" value="ECO:0007669"/>
    <property type="project" value="UniProtKB-SubCell"/>
</dbReference>
<evidence type="ECO:0000256" key="2">
    <source>
        <dbReference type="ARBA" id="ARBA00022452"/>
    </source>
</evidence>
<feature type="signal peptide" evidence="6">
    <location>
        <begin position="1"/>
        <end position="23"/>
    </location>
</feature>
<dbReference type="EMBL" id="LYRP01000001">
    <property type="protein sequence ID" value="OAT78547.1"/>
    <property type="molecule type" value="Genomic_DNA"/>
</dbReference>
<dbReference type="STRING" id="1691903.A9B99_02120"/>
<evidence type="ECO:0000256" key="5">
    <source>
        <dbReference type="ARBA" id="ARBA00023136"/>
    </source>
</evidence>
<dbReference type="InterPro" id="IPR027385">
    <property type="entry name" value="Beta-barrel_OMP"/>
</dbReference>
<proteinExistence type="predicted"/>
<evidence type="ECO:0000313" key="8">
    <source>
        <dbReference type="EMBL" id="OAT78547.1"/>
    </source>
</evidence>
<keyword evidence="4 6" id="KW-0732">Signal</keyword>
<dbReference type="InterPro" id="IPR051723">
    <property type="entry name" value="Bact_OM_Invasion-Related"/>
</dbReference>
<dbReference type="SUPFAM" id="SSF56925">
    <property type="entry name" value="OMPA-like"/>
    <property type="match status" value="1"/>
</dbReference>
<dbReference type="AlphaFoldDB" id="A0A1B7L873"/>
<comment type="caution">
    <text evidence="8">The sequence shown here is derived from an EMBL/GenBank/DDBJ whole genome shotgun (WGS) entry which is preliminary data.</text>
</comment>
<comment type="subcellular location">
    <subcellularLocation>
        <location evidence="1">Cell outer membrane</location>
        <topology evidence="1">Multi-pass membrane protein</topology>
    </subcellularLocation>
</comment>
<dbReference type="InterPro" id="IPR000758">
    <property type="entry name" value="Enterovir_OMP"/>
</dbReference>
<dbReference type="Gene3D" id="2.40.160.20">
    <property type="match status" value="1"/>
</dbReference>
<dbReference type="PRINTS" id="PR00316">
    <property type="entry name" value="ENTEROVIROMP"/>
</dbReference>
<dbReference type="PANTHER" id="PTHR35892:SF2">
    <property type="entry name" value="OUTER MEMBRANE PROTEIN PAGN"/>
    <property type="match status" value="1"/>
</dbReference>
<dbReference type="GO" id="GO:0044384">
    <property type="term" value="C:host outer membrane"/>
    <property type="evidence" value="ECO:0007669"/>
    <property type="project" value="InterPro"/>
</dbReference>
<evidence type="ECO:0000256" key="6">
    <source>
        <dbReference type="SAM" id="SignalP"/>
    </source>
</evidence>
<keyword evidence="5" id="KW-0472">Membrane</keyword>
<keyword evidence="9" id="KW-1185">Reference proteome</keyword>
<organism evidence="8 9">
    <name type="scientific">Mangrovibacter phragmitis</name>
    <dbReference type="NCBI Taxonomy" id="1691903"/>
    <lineage>
        <taxon>Bacteria</taxon>
        <taxon>Pseudomonadati</taxon>
        <taxon>Pseudomonadota</taxon>
        <taxon>Gammaproteobacteria</taxon>
        <taxon>Enterobacterales</taxon>
        <taxon>Enterobacteriaceae</taxon>
        <taxon>Mangrovibacter</taxon>
    </lineage>
</organism>